<dbReference type="PANTHER" id="PTHR43000">
    <property type="entry name" value="DTDP-D-GLUCOSE 4,6-DEHYDRATASE-RELATED"/>
    <property type="match status" value="1"/>
</dbReference>
<comment type="pathway">
    <text evidence="1">Bacterial outer membrane biogenesis; LPS O-antigen biosynthesis.</text>
</comment>
<evidence type="ECO:0000313" key="4">
    <source>
        <dbReference type="EMBL" id="GEN61037.1"/>
    </source>
</evidence>
<protein>
    <submittedName>
        <fullName evidence="4">GDP-6-deoxy-D-lyxo-4-hexulose reductase</fullName>
    </submittedName>
</protein>
<name>A0A511XDL7_9PROT</name>
<evidence type="ECO:0000313" key="5">
    <source>
        <dbReference type="Proteomes" id="UP000321635"/>
    </source>
</evidence>
<dbReference type="OrthoDB" id="5295702at2"/>
<feature type="domain" description="NAD-dependent epimerase/dehydratase" evidence="3">
    <location>
        <begin position="3"/>
        <end position="227"/>
    </location>
</feature>
<dbReference type="InterPro" id="IPR036291">
    <property type="entry name" value="NAD(P)-bd_dom_sf"/>
</dbReference>
<reference evidence="4 5" key="1">
    <citation type="submission" date="2019-07" db="EMBL/GenBank/DDBJ databases">
        <title>Whole genome shotgun sequence of Acetobacter nitrogenifigens NBRC 105050.</title>
        <authorList>
            <person name="Hosoyama A."/>
            <person name="Uohara A."/>
            <person name="Ohji S."/>
            <person name="Ichikawa N."/>
        </authorList>
    </citation>
    <scope>NUCLEOTIDE SEQUENCE [LARGE SCALE GENOMIC DNA]</scope>
    <source>
        <strain evidence="4 5">NBRC 105050</strain>
    </source>
</reference>
<dbReference type="Gene3D" id="3.90.25.10">
    <property type="entry name" value="UDP-galactose 4-epimerase, domain 1"/>
    <property type="match status" value="1"/>
</dbReference>
<dbReference type="Gene3D" id="3.40.50.720">
    <property type="entry name" value="NAD(P)-binding Rossmann-like Domain"/>
    <property type="match status" value="1"/>
</dbReference>
<keyword evidence="5" id="KW-1185">Reference proteome</keyword>
<dbReference type="InterPro" id="IPR001509">
    <property type="entry name" value="Epimerase_deHydtase"/>
</dbReference>
<dbReference type="SUPFAM" id="SSF51735">
    <property type="entry name" value="NAD(P)-binding Rossmann-fold domains"/>
    <property type="match status" value="1"/>
</dbReference>
<dbReference type="STRING" id="1120919.GCA_000429165_02977"/>
<gene>
    <name evidence="4" type="ORF">ANI02nite_29210</name>
</gene>
<comment type="caution">
    <text evidence="4">The sequence shown here is derived from an EMBL/GenBank/DDBJ whole genome shotgun (WGS) entry which is preliminary data.</text>
</comment>
<dbReference type="Proteomes" id="UP000321635">
    <property type="component" value="Unassembled WGS sequence"/>
</dbReference>
<dbReference type="EMBL" id="BJYF01000023">
    <property type="protein sequence ID" value="GEN61037.1"/>
    <property type="molecule type" value="Genomic_DNA"/>
</dbReference>
<organism evidence="4 5">
    <name type="scientific">Acetobacter nitrogenifigens DSM 23921 = NBRC 105050</name>
    <dbReference type="NCBI Taxonomy" id="1120919"/>
    <lineage>
        <taxon>Bacteria</taxon>
        <taxon>Pseudomonadati</taxon>
        <taxon>Pseudomonadota</taxon>
        <taxon>Alphaproteobacteria</taxon>
        <taxon>Acetobacterales</taxon>
        <taxon>Acetobacteraceae</taxon>
        <taxon>Acetobacter</taxon>
    </lineage>
</organism>
<comment type="similarity">
    <text evidence="2">Belongs to the NAD(P)-dependent epimerase/dehydratase family.</text>
</comment>
<evidence type="ECO:0000256" key="2">
    <source>
        <dbReference type="ARBA" id="ARBA00007637"/>
    </source>
</evidence>
<dbReference type="AlphaFoldDB" id="A0A511XDL7"/>
<sequence length="304" mass="32283">MRVLITGARGFVGKHLLSVLAKERPDCTVLTPSFDVTDRQAVFGAIEAAQPQICFHLAAVSSIGQARSEPDLAWRVNLGGVLNVADALKSAAPEALLVFTSTSEAYGDSFRGGAPLDETAALAPGNTYSATKSAADLALGALANDGLRVVRMRPFNHTGAGQTDSFVVPAFARQIARIEAGRQEPVISVGNLSAERDFLDVRDICAAYASCLTHGATLPKGAILNLCSGQTRSIRSILDDLLRLSGVAAKVEIAADKLRPVDLPRAAGSSARAAELLGWRPRIAWDDTLRAVLDDWRRRVQDDA</sequence>
<evidence type="ECO:0000259" key="3">
    <source>
        <dbReference type="Pfam" id="PF01370"/>
    </source>
</evidence>
<dbReference type="RefSeq" id="WP_026398554.1">
    <property type="nucleotide sequence ID" value="NZ_AUBI01000014.1"/>
</dbReference>
<dbReference type="Pfam" id="PF01370">
    <property type="entry name" value="Epimerase"/>
    <property type="match status" value="1"/>
</dbReference>
<proteinExistence type="inferred from homology"/>
<accession>A0A511XDL7</accession>
<evidence type="ECO:0000256" key="1">
    <source>
        <dbReference type="ARBA" id="ARBA00005125"/>
    </source>
</evidence>